<proteinExistence type="predicted"/>
<dbReference type="SMART" id="SM00666">
    <property type="entry name" value="PB1"/>
    <property type="match status" value="1"/>
</dbReference>
<feature type="compositionally biased region" description="Basic and acidic residues" evidence="1">
    <location>
        <begin position="481"/>
        <end position="493"/>
    </location>
</feature>
<feature type="region of interest" description="Disordered" evidence="1">
    <location>
        <begin position="190"/>
        <end position="245"/>
    </location>
</feature>
<evidence type="ECO:0000259" key="2">
    <source>
        <dbReference type="SMART" id="SM00666"/>
    </source>
</evidence>
<reference evidence="3 4" key="1">
    <citation type="submission" date="2024-01" db="EMBL/GenBank/DDBJ databases">
        <title>The genomes of 5 underutilized Papilionoideae crops provide insights into root nodulation and disease resistance.</title>
        <authorList>
            <person name="Yuan L."/>
        </authorList>
    </citation>
    <scope>NUCLEOTIDE SEQUENCE [LARGE SCALE GENOMIC DNA]</scope>
    <source>
        <strain evidence="3">LY-2023</strain>
        <tissue evidence="3">Leaf</tissue>
    </source>
</reference>
<protein>
    <recommendedName>
        <fullName evidence="2">PB1 domain-containing protein</fullName>
    </recommendedName>
</protein>
<evidence type="ECO:0000313" key="4">
    <source>
        <dbReference type="Proteomes" id="UP001359559"/>
    </source>
</evidence>
<organism evidence="3 4">
    <name type="scientific">Clitoria ternatea</name>
    <name type="common">Butterfly pea</name>
    <dbReference type="NCBI Taxonomy" id="43366"/>
    <lineage>
        <taxon>Eukaryota</taxon>
        <taxon>Viridiplantae</taxon>
        <taxon>Streptophyta</taxon>
        <taxon>Embryophyta</taxon>
        <taxon>Tracheophyta</taxon>
        <taxon>Spermatophyta</taxon>
        <taxon>Magnoliopsida</taxon>
        <taxon>eudicotyledons</taxon>
        <taxon>Gunneridae</taxon>
        <taxon>Pentapetalae</taxon>
        <taxon>rosids</taxon>
        <taxon>fabids</taxon>
        <taxon>Fabales</taxon>
        <taxon>Fabaceae</taxon>
        <taxon>Papilionoideae</taxon>
        <taxon>50 kb inversion clade</taxon>
        <taxon>NPAAA clade</taxon>
        <taxon>indigoferoid/millettioid clade</taxon>
        <taxon>Phaseoleae</taxon>
        <taxon>Clitoria</taxon>
    </lineage>
</organism>
<feature type="compositionally biased region" description="Low complexity" evidence="1">
    <location>
        <begin position="235"/>
        <end position="245"/>
    </location>
</feature>
<dbReference type="PANTHER" id="PTHR31066:SF68">
    <property type="entry name" value="SERINE_THREONINE-PROTEIN KINASE YAKA-RELATED"/>
    <property type="match status" value="1"/>
</dbReference>
<dbReference type="SUPFAM" id="SSF54277">
    <property type="entry name" value="CAD &amp; PB1 domains"/>
    <property type="match status" value="1"/>
</dbReference>
<dbReference type="CDD" id="cd06410">
    <property type="entry name" value="PB1_UP2"/>
    <property type="match status" value="1"/>
</dbReference>
<dbReference type="InterPro" id="IPR053198">
    <property type="entry name" value="Gynoecium_Dev_Regulator"/>
</dbReference>
<comment type="caution">
    <text evidence="3">The sequence shown here is derived from an EMBL/GenBank/DDBJ whole genome shotgun (WGS) entry which is preliminary data.</text>
</comment>
<feature type="region of interest" description="Disordered" evidence="1">
    <location>
        <begin position="457"/>
        <end position="493"/>
    </location>
</feature>
<dbReference type="InterPro" id="IPR000270">
    <property type="entry name" value="PB1_dom"/>
</dbReference>
<feature type="compositionally biased region" description="Basic and acidic residues" evidence="1">
    <location>
        <begin position="190"/>
        <end position="202"/>
    </location>
</feature>
<dbReference type="Proteomes" id="UP001359559">
    <property type="component" value="Unassembled WGS sequence"/>
</dbReference>
<dbReference type="AlphaFoldDB" id="A0AAN9KMW1"/>
<feature type="domain" description="PB1" evidence="2">
    <location>
        <begin position="38"/>
        <end position="123"/>
    </location>
</feature>
<name>A0AAN9KMW1_CLITE</name>
<dbReference type="Gene3D" id="3.10.20.90">
    <property type="entry name" value="Phosphatidylinositol 3-kinase Catalytic Subunit, Chain A, domain 1"/>
    <property type="match status" value="1"/>
</dbReference>
<dbReference type="Pfam" id="PF00564">
    <property type="entry name" value="PB1"/>
    <property type="match status" value="1"/>
</dbReference>
<dbReference type="EMBL" id="JAYKXN010000001">
    <property type="protein sequence ID" value="KAK7320129.1"/>
    <property type="molecule type" value="Genomic_DNA"/>
</dbReference>
<dbReference type="PANTHER" id="PTHR31066">
    <property type="entry name" value="OS05G0427100 PROTEIN-RELATED"/>
    <property type="match status" value="1"/>
</dbReference>
<accession>A0AAN9KMW1</accession>
<evidence type="ECO:0000256" key="1">
    <source>
        <dbReference type="SAM" id="MobiDB-lite"/>
    </source>
</evidence>
<evidence type="ECO:0000313" key="3">
    <source>
        <dbReference type="EMBL" id="KAK7320129.1"/>
    </source>
</evidence>
<keyword evidence="4" id="KW-1185">Reference proteome</keyword>
<sequence>MDPPPLNRIPVDDDPLPLLPGAKLRLMCSYGGHIMPRPHHNTLIYIGGDTRIVAVDRNTCLKNLSSHLSRTLLNGRPFTLKYLLPNEDLDNLVTVATDEDLQNMIEEHDRHAPSRLRMFLFFNKPQTALSMSSLSLLDADPNSETWFVDALNSSGMLTRGVSDSAAAAVECLVSIDENLEEANNLPPIRVRFDDGGSERVEQDAVVNADRSEEQRKPPLPSQLVQPKTSGGFGLPSPDSVASDSSISSANSFSKIVYYQEQVQAAHVDSKGPVLPSIKSEISDHSRGLLQAGEQVQDLVYTSAQQIDHQNQLPPQPQQQPQQQQQFMYFHHPAGIGQVPMPSYYPVYAPTSQPQLHHPIGQPVYVMPVTPTQPYNMTLQSNISDPNVVASVRPLIPQSGAAPAPYKDGTPPIYPTKSVTATPSIPEVAPSVYKPPVASSPAFVQIPFNQFQQQNVGLPQHIHHPPQPISIAPSATTNYEPEAERVRTGKKPEF</sequence>
<gene>
    <name evidence="3" type="ORF">RJT34_04863</name>
</gene>